<keyword evidence="6 8" id="KW-1133">Transmembrane helix</keyword>
<keyword evidence="2 8" id="KW-0813">Transport</keyword>
<dbReference type="Pfam" id="PF00528">
    <property type="entry name" value="BPD_transp_1"/>
    <property type="match status" value="1"/>
</dbReference>
<feature type="transmembrane region" description="Helical" evidence="8">
    <location>
        <begin position="132"/>
        <end position="159"/>
    </location>
</feature>
<dbReference type="RefSeq" id="WP_258308039.1">
    <property type="nucleotide sequence ID" value="NZ_QGGT01000003.1"/>
</dbReference>
<dbReference type="InterPro" id="IPR000515">
    <property type="entry name" value="MetI-like"/>
</dbReference>
<sequence>MAPSRRSAQYWLQLALTLALCVFMVIPVVLSVLAGLTNNIFVGLSSGLTTRWLVEVWSLYRGTIFLSLGIALACLACTLVLGVPAAYYMALRRNRVTRIIEELLMLPVALPGLATALGLILLYGGWQSLRTSWVFILIGHVLFTLPFMVRSVLAILSAIDIRTLEDAAASLGATRLQRFFTVVLPNCRQGILAGALMVVTLSVGEFNLTWMLHTPTTQTLPVGLADSYASMRLEIGSAYTIVFFVMIIPLLVVMQAMSAAGARARRHIAEPAISEPTTAAPMTGSTSAATNAATNATTGATTKQNAETRHA</sequence>
<feature type="transmembrane region" description="Helical" evidence="8">
    <location>
        <begin position="12"/>
        <end position="44"/>
    </location>
</feature>
<dbReference type="SUPFAM" id="SSF161098">
    <property type="entry name" value="MetI-like"/>
    <property type="match status" value="1"/>
</dbReference>
<evidence type="ECO:0000256" key="9">
    <source>
        <dbReference type="SAM" id="MobiDB-lite"/>
    </source>
</evidence>
<feature type="transmembrane region" description="Helical" evidence="8">
    <location>
        <begin position="103"/>
        <end position="126"/>
    </location>
</feature>
<keyword evidence="5 8" id="KW-0812">Transmembrane</keyword>
<evidence type="ECO:0000256" key="8">
    <source>
        <dbReference type="RuleBase" id="RU363032"/>
    </source>
</evidence>
<dbReference type="PROSITE" id="PS50928">
    <property type="entry name" value="ABC_TM1"/>
    <property type="match status" value="1"/>
</dbReference>
<proteinExistence type="inferred from homology"/>
<evidence type="ECO:0000256" key="6">
    <source>
        <dbReference type="ARBA" id="ARBA00022989"/>
    </source>
</evidence>
<dbReference type="Proteomes" id="UP000245754">
    <property type="component" value="Unassembled WGS sequence"/>
</dbReference>
<dbReference type="CDD" id="cd06261">
    <property type="entry name" value="TM_PBP2"/>
    <property type="match status" value="1"/>
</dbReference>
<comment type="caution">
    <text evidence="11">The sequence shown here is derived from an EMBL/GenBank/DDBJ whole genome shotgun (WGS) entry which is preliminary data.</text>
</comment>
<evidence type="ECO:0000256" key="2">
    <source>
        <dbReference type="ARBA" id="ARBA00022448"/>
    </source>
</evidence>
<keyword evidence="3" id="KW-1003">Cell membrane</keyword>
<feature type="domain" description="ABC transmembrane type-1" evidence="10">
    <location>
        <begin position="64"/>
        <end position="254"/>
    </location>
</feature>
<dbReference type="InterPro" id="IPR035906">
    <property type="entry name" value="MetI-like_sf"/>
</dbReference>
<evidence type="ECO:0000256" key="5">
    <source>
        <dbReference type="ARBA" id="ARBA00022692"/>
    </source>
</evidence>
<comment type="similarity">
    <text evidence="8">Belongs to the binding-protein-dependent transport system permease family.</text>
</comment>
<dbReference type="GO" id="GO:0005886">
    <property type="term" value="C:plasma membrane"/>
    <property type="evidence" value="ECO:0007669"/>
    <property type="project" value="UniProtKB-SubCell"/>
</dbReference>
<evidence type="ECO:0000256" key="3">
    <source>
        <dbReference type="ARBA" id="ARBA00022475"/>
    </source>
</evidence>
<accession>A0A316END6</accession>
<reference evidence="11 12" key="1">
    <citation type="submission" date="2018-05" db="EMBL/GenBank/DDBJ databases">
        <title>Genomic Encyclopedia of Type Strains, Phase IV (KMG-V): Genome sequencing to study the core and pangenomes of soil and plant-associated prokaryotes.</title>
        <authorList>
            <person name="Whitman W."/>
        </authorList>
    </citation>
    <scope>NUCLEOTIDE SEQUENCE [LARGE SCALE GENOMIC DNA]</scope>
    <source>
        <strain evidence="11 12">SLV-132</strain>
    </source>
</reference>
<evidence type="ECO:0000256" key="4">
    <source>
        <dbReference type="ARBA" id="ARBA00022519"/>
    </source>
</evidence>
<evidence type="ECO:0000313" key="12">
    <source>
        <dbReference type="Proteomes" id="UP000245754"/>
    </source>
</evidence>
<gene>
    <name evidence="11" type="ORF">C7419_103320</name>
</gene>
<feature type="compositionally biased region" description="Low complexity" evidence="9">
    <location>
        <begin position="283"/>
        <end position="302"/>
    </location>
</feature>
<feature type="transmembrane region" description="Helical" evidence="8">
    <location>
        <begin position="64"/>
        <end position="91"/>
    </location>
</feature>
<keyword evidence="4" id="KW-0997">Cell inner membrane</keyword>
<dbReference type="Gene3D" id="1.10.3720.10">
    <property type="entry name" value="MetI-like"/>
    <property type="match status" value="1"/>
</dbReference>
<evidence type="ECO:0000256" key="7">
    <source>
        <dbReference type="ARBA" id="ARBA00023136"/>
    </source>
</evidence>
<evidence type="ECO:0000313" key="11">
    <source>
        <dbReference type="EMBL" id="PWK34001.1"/>
    </source>
</evidence>
<feature type="region of interest" description="Disordered" evidence="9">
    <location>
        <begin position="272"/>
        <end position="311"/>
    </location>
</feature>
<keyword evidence="12" id="KW-1185">Reference proteome</keyword>
<dbReference type="EMBL" id="QGGT01000003">
    <property type="protein sequence ID" value="PWK34001.1"/>
    <property type="molecule type" value="Genomic_DNA"/>
</dbReference>
<evidence type="ECO:0000259" key="10">
    <source>
        <dbReference type="PROSITE" id="PS50928"/>
    </source>
</evidence>
<feature type="transmembrane region" description="Helical" evidence="8">
    <location>
        <begin position="179"/>
        <end position="203"/>
    </location>
</feature>
<organism evidence="11 12">
    <name type="scientific">Cupriavidus plantarum</name>
    <dbReference type="NCBI Taxonomy" id="942865"/>
    <lineage>
        <taxon>Bacteria</taxon>
        <taxon>Pseudomonadati</taxon>
        <taxon>Pseudomonadota</taxon>
        <taxon>Betaproteobacteria</taxon>
        <taxon>Burkholderiales</taxon>
        <taxon>Burkholderiaceae</taxon>
        <taxon>Cupriavidus</taxon>
    </lineage>
</organism>
<comment type="subcellular location">
    <subcellularLocation>
        <location evidence="1">Cell inner membrane</location>
        <topology evidence="1">Multi-pass membrane protein</topology>
    </subcellularLocation>
    <subcellularLocation>
        <location evidence="8">Cell membrane</location>
        <topology evidence="8">Multi-pass membrane protein</topology>
    </subcellularLocation>
</comment>
<evidence type="ECO:0000256" key="1">
    <source>
        <dbReference type="ARBA" id="ARBA00004429"/>
    </source>
</evidence>
<dbReference type="PANTHER" id="PTHR43357:SF4">
    <property type="entry name" value="INNER MEMBRANE ABC TRANSPORTER PERMEASE PROTEIN YDCV"/>
    <property type="match status" value="1"/>
</dbReference>
<dbReference type="AlphaFoldDB" id="A0A316END6"/>
<name>A0A316END6_9BURK</name>
<protein>
    <submittedName>
        <fullName evidence="11">Putative spermidine/putrescine transport system permease protein</fullName>
    </submittedName>
</protein>
<dbReference type="GO" id="GO:0055085">
    <property type="term" value="P:transmembrane transport"/>
    <property type="evidence" value="ECO:0007669"/>
    <property type="project" value="InterPro"/>
</dbReference>
<dbReference type="PANTHER" id="PTHR43357">
    <property type="entry name" value="INNER MEMBRANE ABC TRANSPORTER PERMEASE PROTEIN YDCV"/>
    <property type="match status" value="1"/>
</dbReference>
<keyword evidence="7 8" id="KW-0472">Membrane</keyword>
<feature type="transmembrane region" description="Helical" evidence="8">
    <location>
        <begin position="238"/>
        <end position="257"/>
    </location>
</feature>